<organism evidence="1 2">
    <name type="scientific">Candidatus Enterococcus myersii</name>
    <dbReference type="NCBI Taxonomy" id="2815322"/>
    <lineage>
        <taxon>Bacteria</taxon>
        <taxon>Bacillati</taxon>
        <taxon>Bacillota</taxon>
        <taxon>Bacilli</taxon>
        <taxon>Lactobacillales</taxon>
        <taxon>Enterococcaceae</taxon>
        <taxon>Enterococcus</taxon>
    </lineage>
</organism>
<dbReference type="RefSeq" id="WP_206903462.1">
    <property type="nucleotide sequence ID" value="NZ_JAFLVT010000008.1"/>
</dbReference>
<protein>
    <submittedName>
        <fullName evidence="1">Uncharacterized protein</fullName>
    </submittedName>
</protein>
<dbReference type="Proteomes" id="UP000664256">
    <property type="component" value="Unassembled WGS sequence"/>
</dbReference>
<sequence>MNPDVYDEMKRLTDELIDLSEKNGLACLVSFETKIPDTGYVSFVGTVDKLGYTVNFMERSLEGKTRYSMRAIKEKGYQYGYYQSKRIEEVAE</sequence>
<dbReference type="EMBL" id="JAFLVT010000008">
    <property type="protein sequence ID" value="MBO0449337.1"/>
    <property type="molecule type" value="Genomic_DNA"/>
</dbReference>
<proteinExistence type="predicted"/>
<evidence type="ECO:0000313" key="1">
    <source>
        <dbReference type="EMBL" id="MBO0449337.1"/>
    </source>
</evidence>
<accession>A0ABS3H7A2</accession>
<name>A0ABS3H7A2_9ENTE</name>
<evidence type="ECO:0000313" key="2">
    <source>
        <dbReference type="Proteomes" id="UP000664256"/>
    </source>
</evidence>
<comment type="caution">
    <text evidence="1">The sequence shown here is derived from an EMBL/GenBank/DDBJ whole genome shotgun (WGS) entry which is preliminary data.</text>
</comment>
<gene>
    <name evidence="1" type="ORF">JZO76_07260</name>
</gene>
<reference evidence="1 2" key="1">
    <citation type="submission" date="2021-03" db="EMBL/GenBank/DDBJ databases">
        <title>Enterococcal diversity collection.</title>
        <authorList>
            <person name="Gilmore M.S."/>
            <person name="Schwartzman J."/>
            <person name="Van Tyne D."/>
            <person name="Martin M."/>
            <person name="Earl A.M."/>
            <person name="Manson A.L."/>
            <person name="Straub T."/>
            <person name="Salamzade R."/>
            <person name="Saavedra J."/>
            <person name="Lebreton F."/>
            <person name="Prichula J."/>
            <person name="Schaufler K."/>
            <person name="Gaca A."/>
            <person name="Sgardioli B."/>
            <person name="Wagenaar J."/>
            <person name="Strong T."/>
        </authorList>
    </citation>
    <scope>NUCLEOTIDE SEQUENCE [LARGE SCALE GENOMIC DNA]</scope>
    <source>
        <strain evidence="1 2">MJM12</strain>
    </source>
</reference>
<keyword evidence="2" id="KW-1185">Reference proteome</keyword>